<dbReference type="PANTHER" id="PTHR43563:SF1">
    <property type="entry name" value="AMINE OXIDASE [FLAVIN-CONTAINING] B"/>
    <property type="match status" value="1"/>
</dbReference>
<keyword evidence="4" id="KW-1185">Reference proteome</keyword>
<comment type="similarity">
    <text evidence="1">Belongs to the flavin monoamine oxidase family.</text>
</comment>
<dbReference type="EMBL" id="PYAV01000005">
    <property type="protein sequence ID" value="PSL46947.1"/>
    <property type="molecule type" value="Genomic_DNA"/>
</dbReference>
<feature type="domain" description="Amine oxidase" evidence="2">
    <location>
        <begin position="44"/>
        <end position="283"/>
    </location>
</feature>
<evidence type="ECO:0000256" key="1">
    <source>
        <dbReference type="ARBA" id="ARBA00005995"/>
    </source>
</evidence>
<organism evidence="3 4">
    <name type="scientific">Salsuginibacillus halophilus</name>
    <dbReference type="NCBI Taxonomy" id="517424"/>
    <lineage>
        <taxon>Bacteria</taxon>
        <taxon>Bacillati</taxon>
        <taxon>Bacillota</taxon>
        <taxon>Bacilli</taxon>
        <taxon>Bacillales</taxon>
        <taxon>Bacillaceae</taxon>
        <taxon>Salsuginibacillus</taxon>
    </lineage>
</organism>
<dbReference type="OrthoDB" id="56323at2"/>
<dbReference type="AlphaFoldDB" id="A0A2P8HL48"/>
<dbReference type="Gene3D" id="3.50.50.60">
    <property type="entry name" value="FAD/NAD(P)-binding domain"/>
    <property type="match status" value="1"/>
</dbReference>
<protein>
    <submittedName>
        <fullName evidence="3">Flavin-dependent amine oxidoreductase</fullName>
    </submittedName>
</protein>
<sequence>MTAAALTFRELINVEPDLVSAAGIQSIDERYPSEKDDTPHQINGPLKELARLMEHSLPERIHYGEPVHKIDTDQDKVKVVTSERTWTADGVIAAIPPAVAANITLSKDLDAHFREALESYINGAIIKITWDYTAPFWEKAIGNEKTQAVREVIYTDPEGVTVTDASARGNNNRLTMFIGAGKAVELNRHSEEEIMEQAASWLTEAFGREAAQYKSCNLTRWVEEPWCGGGYGAAIRYGGNIHSPAHLHEPYNRVMFSSSELSETFPHFMEGALRAGRSAAGKMIAHLTGFKIFLFQSTNRPGACPNPTWRTVPSFIF</sequence>
<dbReference type="Pfam" id="PF01593">
    <property type="entry name" value="Amino_oxidase"/>
    <property type="match status" value="1"/>
</dbReference>
<comment type="caution">
    <text evidence="3">The sequence shown here is derived from an EMBL/GenBank/DDBJ whole genome shotgun (WGS) entry which is preliminary data.</text>
</comment>
<dbReference type="GO" id="GO:0016491">
    <property type="term" value="F:oxidoreductase activity"/>
    <property type="evidence" value="ECO:0007669"/>
    <property type="project" value="InterPro"/>
</dbReference>
<dbReference type="Proteomes" id="UP000242310">
    <property type="component" value="Unassembled WGS sequence"/>
</dbReference>
<reference evidence="3 4" key="1">
    <citation type="submission" date="2018-03" db="EMBL/GenBank/DDBJ databases">
        <title>Genomic Encyclopedia of Type Strains, Phase III (KMG-III): the genomes of soil and plant-associated and newly described type strains.</title>
        <authorList>
            <person name="Whitman W."/>
        </authorList>
    </citation>
    <scope>NUCLEOTIDE SEQUENCE [LARGE SCALE GENOMIC DNA]</scope>
    <source>
        <strain evidence="3 4">CGMCC 1.07653</strain>
    </source>
</reference>
<name>A0A2P8HL48_9BACI</name>
<accession>A0A2P8HL48</accession>
<proteinExistence type="inferred from homology"/>
<evidence type="ECO:0000259" key="2">
    <source>
        <dbReference type="Pfam" id="PF01593"/>
    </source>
</evidence>
<gene>
    <name evidence="3" type="ORF">B0H94_105100</name>
</gene>
<dbReference type="InterPro" id="IPR002937">
    <property type="entry name" value="Amino_oxidase"/>
</dbReference>
<dbReference type="RefSeq" id="WP_106588275.1">
    <property type="nucleotide sequence ID" value="NZ_PYAV01000005.1"/>
</dbReference>
<dbReference type="SUPFAM" id="SSF54373">
    <property type="entry name" value="FAD-linked reductases, C-terminal domain"/>
    <property type="match status" value="1"/>
</dbReference>
<evidence type="ECO:0000313" key="3">
    <source>
        <dbReference type="EMBL" id="PSL46947.1"/>
    </source>
</evidence>
<evidence type="ECO:0000313" key="4">
    <source>
        <dbReference type="Proteomes" id="UP000242310"/>
    </source>
</evidence>
<dbReference type="InterPro" id="IPR036188">
    <property type="entry name" value="FAD/NAD-bd_sf"/>
</dbReference>
<dbReference type="SUPFAM" id="SSF51905">
    <property type="entry name" value="FAD/NAD(P)-binding domain"/>
    <property type="match status" value="1"/>
</dbReference>
<dbReference type="InterPro" id="IPR050703">
    <property type="entry name" value="Flavin_MAO"/>
</dbReference>
<dbReference type="PANTHER" id="PTHR43563">
    <property type="entry name" value="AMINE OXIDASE"/>
    <property type="match status" value="1"/>
</dbReference>